<dbReference type="AlphaFoldDB" id="A0A016SDX3"/>
<gene>
    <name evidence="1" type="primary">Acey_s0245.g3561</name>
    <name evidence="1" type="ORF">Y032_0245g3561</name>
</gene>
<keyword evidence="2" id="KW-1185">Reference proteome</keyword>
<reference evidence="2" key="1">
    <citation type="journal article" date="2015" name="Nat. Genet.">
        <title>The genome and transcriptome of the zoonotic hookworm Ancylostoma ceylanicum identify infection-specific gene families.</title>
        <authorList>
            <person name="Schwarz E.M."/>
            <person name="Hu Y."/>
            <person name="Antoshechkin I."/>
            <person name="Miller M.M."/>
            <person name="Sternberg P.W."/>
            <person name="Aroian R.V."/>
        </authorList>
    </citation>
    <scope>NUCLEOTIDE SEQUENCE</scope>
    <source>
        <strain evidence="2">HY135</strain>
    </source>
</reference>
<name>A0A016SDX3_9BILA</name>
<proteinExistence type="predicted"/>
<evidence type="ECO:0000313" key="2">
    <source>
        <dbReference type="Proteomes" id="UP000024635"/>
    </source>
</evidence>
<dbReference type="EMBL" id="JARK01001581">
    <property type="protein sequence ID" value="EYB88552.1"/>
    <property type="molecule type" value="Genomic_DNA"/>
</dbReference>
<dbReference type="OrthoDB" id="10365483at2759"/>
<protein>
    <submittedName>
        <fullName evidence="1">Uncharacterized protein</fullName>
    </submittedName>
</protein>
<evidence type="ECO:0000313" key="1">
    <source>
        <dbReference type="EMBL" id="EYB88552.1"/>
    </source>
</evidence>
<dbReference type="Proteomes" id="UP000024635">
    <property type="component" value="Unassembled WGS sequence"/>
</dbReference>
<accession>A0A016SDX3</accession>
<comment type="caution">
    <text evidence="1">The sequence shown here is derived from an EMBL/GenBank/DDBJ whole genome shotgun (WGS) entry which is preliminary data.</text>
</comment>
<sequence>MKGRNMSTGVLRCAEREYDNYFARGYRFIDFIDSSTSVRGRVKTCQMRQLFLVWILVIVTVKDAFQEDDSKPDENKTKAEIGTYKMLVLDGFRFPPMSLFSELFFPVIPANETGSN</sequence>
<organism evidence="1 2">
    <name type="scientific">Ancylostoma ceylanicum</name>
    <dbReference type="NCBI Taxonomy" id="53326"/>
    <lineage>
        <taxon>Eukaryota</taxon>
        <taxon>Metazoa</taxon>
        <taxon>Ecdysozoa</taxon>
        <taxon>Nematoda</taxon>
        <taxon>Chromadorea</taxon>
        <taxon>Rhabditida</taxon>
        <taxon>Rhabditina</taxon>
        <taxon>Rhabditomorpha</taxon>
        <taxon>Strongyloidea</taxon>
        <taxon>Ancylostomatidae</taxon>
        <taxon>Ancylostomatinae</taxon>
        <taxon>Ancylostoma</taxon>
    </lineage>
</organism>